<keyword evidence="2" id="KW-1185">Reference proteome</keyword>
<dbReference type="InterPro" id="IPR011006">
    <property type="entry name" value="CheY-like_superfamily"/>
</dbReference>
<dbReference type="eggNOG" id="COG4753">
    <property type="taxonomic scope" value="Bacteria"/>
</dbReference>
<sequence>MHILTVTSRPAAFTEFLAALAEDGVETALAQTAGAALDRVKNEPPTLVLVDQGLADAEAFGLVARLMRTNAAVHTAVVSDLSPEDFHEAGEGLGILAAIPPHPSATDARALLGTLRLLGC</sequence>
<organism evidence="1 2">
    <name type="scientific">Solidesulfovibrio carbinoliphilus subsp. oakridgensis</name>
    <dbReference type="NCBI Taxonomy" id="694327"/>
    <lineage>
        <taxon>Bacteria</taxon>
        <taxon>Pseudomonadati</taxon>
        <taxon>Thermodesulfobacteriota</taxon>
        <taxon>Desulfovibrionia</taxon>
        <taxon>Desulfovibrionales</taxon>
        <taxon>Desulfovibrionaceae</taxon>
        <taxon>Solidesulfovibrio</taxon>
    </lineage>
</organism>
<evidence type="ECO:0000313" key="2">
    <source>
        <dbReference type="Proteomes" id="UP000004662"/>
    </source>
</evidence>
<accession>G7QBN8</accession>
<dbReference type="HOGENOM" id="CLU_136263_0_0_7"/>
<dbReference type="Gene3D" id="3.40.50.2300">
    <property type="match status" value="1"/>
</dbReference>
<dbReference type="OrthoDB" id="5418918at2"/>
<dbReference type="EMBL" id="CM001368">
    <property type="protein sequence ID" value="EHJ48901.1"/>
    <property type="molecule type" value="Genomic_DNA"/>
</dbReference>
<protein>
    <recommendedName>
        <fullName evidence="3">Response regulator receiver protein</fullName>
    </recommendedName>
</protein>
<proteinExistence type="predicted"/>
<dbReference type="RefSeq" id="WP_009110556.1">
    <property type="nucleotide sequence ID" value="NZ_CM001368.1"/>
</dbReference>
<name>G7QBN8_9BACT</name>
<evidence type="ECO:0008006" key="3">
    <source>
        <dbReference type="Google" id="ProtNLM"/>
    </source>
</evidence>
<evidence type="ECO:0000313" key="1">
    <source>
        <dbReference type="EMBL" id="EHJ48901.1"/>
    </source>
</evidence>
<gene>
    <name evidence="1" type="ORF">DFW101_2899</name>
</gene>
<dbReference type="SUPFAM" id="SSF52172">
    <property type="entry name" value="CheY-like"/>
    <property type="match status" value="1"/>
</dbReference>
<dbReference type="STRING" id="694327.DFW101_2899"/>
<dbReference type="Proteomes" id="UP000004662">
    <property type="component" value="Chromosome"/>
</dbReference>
<dbReference type="AlphaFoldDB" id="G7QBN8"/>
<reference evidence="2" key="1">
    <citation type="journal article" date="2015" name="Genome Announc.">
        <title>High-Quality Draft Genome Sequence of Desulfovibrio carbinoliphilus FW-101-2B, an Organic Acid-Oxidizing Sulfate-Reducing Bacterium Isolated from Uranium(VI)-Contaminated Groundwater.</title>
        <authorList>
            <person name="Ramsay B.D."/>
            <person name="Hwang C."/>
            <person name="Woo H.L."/>
            <person name="Carroll S.L."/>
            <person name="Lucas S."/>
            <person name="Han J."/>
            <person name="Lapidus A.L."/>
            <person name="Cheng J.F."/>
            <person name="Goodwin L.A."/>
            <person name="Pitluck S."/>
            <person name="Peters L."/>
            <person name="Chertkov O."/>
            <person name="Held B."/>
            <person name="Detter J.C."/>
            <person name="Han C.S."/>
            <person name="Tapia R."/>
            <person name="Land M.L."/>
            <person name="Hauser L.J."/>
            <person name="Kyrpides N.C."/>
            <person name="Ivanova N.N."/>
            <person name="Mikhailova N."/>
            <person name="Pagani I."/>
            <person name="Woyke T."/>
            <person name="Arkin A.P."/>
            <person name="Dehal P."/>
            <person name="Chivian D."/>
            <person name="Criddle C.S."/>
            <person name="Wu W."/>
            <person name="Chakraborty R."/>
            <person name="Hazen T.C."/>
            <person name="Fields M.W."/>
        </authorList>
    </citation>
    <scope>NUCLEOTIDE SEQUENCE [LARGE SCALE GENOMIC DNA]</scope>
    <source>
        <strain evidence="2">FW-101-2B</strain>
    </source>
</reference>